<feature type="domain" description="ShKT" evidence="2">
    <location>
        <begin position="47"/>
        <end position="84"/>
    </location>
</feature>
<gene>
    <name evidence="3" type="ORF">NBR_LOCUS19181</name>
</gene>
<dbReference type="Gene3D" id="1.10.10.1940">
    <property type="match status" value="1"/>
</dbReference>
<dbReference type="Proteomes" id="UP000271162">
    <property type="component" value="Unassembled WGS sequence"/>
</dbReference>
<evidence type="ECO:0000259" key="2">
    <source>
        <dbReference type="PROSITE" id="PS51670"/>
    </source>
</evidence>
<evidence type="ECO:0000313" key="4">
    <source>
        <dbReference type="Proteomes" id="UP000271162"/>
    </source>
</evidence>
<reference evidence="5" key="1">
    <citation type="submission" date="2017-02" db="UniProtKB">
        <authorList>
            <consortium name="WormBaseParasite"/>
        </authorList>
    </citation>
    <scope>IDENTIFICATION</scope>
</reference>
<reference evidence="3 4" key="2">
    <citation type="submission" date="2018-11" db="EMBL/GenBank/DDBJ databases">
        <authorList>
            <consortium name="Pathogen Informatics"/>
        </authorList>
    </citation>
    <scope>NUCLEOTIDE SEQUENCE [LARGE SCALE GENOMIC DNA]</scope>
</reference>
<evidence type="ECO:0000256" key="1">
    <source>
        <dbReference type="PROSITE-ProRule" id="PRU01005"/>
    </source>
</evidence>
<dbReference type="OMA" id="MAPNCAL"/>
<proteinExistence type="predicted"/>
<accession>A0A0N4YPK9</accession>
<dbReference type="PROSITE" id="PS51670">
    <property type="entry name" value="SHKT"/>
    <property type="match status" value="1"/>
</dbReference>
<protein>
    <submittedName>
        <fullName evidence="5">ShKT domain-containing protein</fullName>
    </submittedName>
</protein>
<dbReference type="AlphaFoldDB" id="A0A0N4YPK9"/>
<keyword evidence="4" id="KW-1185">Reference proteome</keyword>
<dbReference type="WBParaSite" id="NBR_0001918001-mRNA-1">
    <property type="protein sequence ID" value="NBR_0001918001-mRNA-1"/>
    <property type="gene ID" value="NBR_0001918001"/>
</dbReference>
<name>A0A0N4YPK9_NIPBR</name>
<dbReference type="SMART" id="SM00254">
    <property type="entry name" value="ShKT"/>
    <property type="match status" value="1"/>
</dbReference>
<dbReference type="EMBL" id="UYSL01023951">
    <property type="protein sequence ID" value="VDL82910.1"/>
    <property type="molecule type" value="Genomic_DNA"/>
</dbReference>
<organism evidence="5">
    <name type="scientific">Nippostrongylus brasiliensis</name>
    <name type="common">Rat hookworm</name>
    <dbReference type="NCBI Taxonomy" id="27835"/>
    <lineage>
        <taxon>Eukaryota</taxon>
        <taxon>Metazoa</taxon>
        <taxon>Ecdysozoa</taxon>
        <taxon>Nematoda</taxon>
        <taxon>Chromadorea</taxon>
        <taxon>Rhabditida</taxon>
        <taxon>Rhabditina</taxon>
        <taxon>Rhabditomorpha</taxon>
        <taxon>Strongyloidea</taxon>
        <taxon>Heligmosomidae</taxon>
        <taxon>Nippostrongylus</taxon>
    </lineage>
</organism>
<evidence type="ECO:0000313" key="5">
    <source>
        <dbReference type="WBParaSite" id="NBR_0001918001-mRNA-1"/>
    </source>
</evidence>
<sequence>MPRRSHNGLCKAEAPVQGQALRRPSGQVRYCKKTCDRCGLASTTVACFDAVSECEAWKTNGFCNSTLYPDSEKKKYCASTCGLC</sequence>
<evidence type="ECO:0000313" key="3">
    <source>
        <dbReference type="EMBL" id="VDL82910.1"/>
    </source>
</evidence>
<dbReference type="Pfam" id="PF01549">
    <property type="entry name" value="ShK"/>
    <property type="match status" value="1"/>
</dbReference>
<dbReference type="InterPro" id="IPR003582">
    <property type="entry name" value="ShKT_dom"/>
</dbReference>
<dbReference type="PANTHER" id="PTHR21724">
    <property type="entry name" value="SHKT DOMAIN-CONTAINING PROTEIN"/>
    <property type="match status" value="1"/>
</dbReference>
<dbReference type="PANTHER" id="PTHR21724:SF109">
    <property type="entry name" value="SHKT DOMAIN-CONTAINING PROTEIN"/>
    <property type="match status" value="1"/>
</dbReference>
<comment type="caution">
    <text evidence="1">Lacks conserved residue(s) required for the propagation of feature annotation.</text>
</comment>